<accession>A0A1W9S1U1</accession>
<dbReference type="InterPro" id="IPR011990">
    <property type="entry name" value="TPR-like_helical_dom_sf"/>
</dbReference>
<evidence type="ECO:0000256" key="1">
    <source>
        <dbReference type="ARBA" id="ARBA00022737"/>
    </source>
</evidence>
<feature type="repeat" description="TPR" evidence="3">
    <location>
        <begin position="59"/>
        <end position="92"/>
    </location>
</feature>
<dbReference type="Proteomes" id="UP000192611">
    <property type="component" value="Unassembled WGS sequence"/>
</dbReference>
<dbReference type="PROSITE" id="PS50005">
    <property type="entry name" value="TPR"/>
    <property type="match status" value="2"/>
</dbReference>
<dbReference type="SUPFAM" id="SSF48452">
    <property type="entry name" value="TPR-like"/>
    <property type="match status" value="1"/>
</dbReference>
<proteinExistence type="predicted"/>
<organism evidence="4 5">
    <name type="scientific">Candidatus Coatesbacteria bacterium 4484_99</name>
    <dbReference type="NCBI Taxonomy" id="1970774"/>
    <lineage>
        <taxon>Bacteria</taxon>
        <taxon>Candidatus Coatesiibacteriota</taxon>
    </lineage>
</organism>
<gene>
    <name evidence="4" type="ORF">B6D57_02450</name>
</gene>
<evidence type="ECO:0000256" key="3">
    <source>
        <dbReference type="PROSITE-ProRule" id="PRU00339"/>
    </source>
</evidence>
<dbReference type="InterPro" id="IPR051012">
    <property type="entry name" value="CellSynth/LPSAsmb/PSIAsmb"/>
</dbReference>
<sequence length="358" mass="40997">MTERDEKILKMVEFYRGLLMEDPTLPIFVKLAGALLDLNRVNEAKEVVKGGIEHNQKLPEGYILLSRIQRIQGELKNASESINRALQLDPFNVEALMEEALLMMDFGDAEKAIASLEKALDIEPEDMEIKRLRATIRAKTRFEEMKKYVGTRRGREIPEEELVETTEEAKTATPSLAELYLKQGYLKKARDICKTILARQPENERVVRIMAQIEQIESARDKMHGEFEFEIAPVPTLTSGERGEYEFKLIDEIDKAFRDLELEDVVIEEPIPPDRFIGFDFDQFYIREGEEEGKPPPFEGRVELMGPGAVKPESHLGKKELAGAPELELPESIDISDLDEEVDDISKFQDWLDKLISE</sequence>
<name>A0A1W9S1U1_9BACT</name>
<evidence type="ECO:0000313" key="5">
    <source>
        <dbReference type="Proteomes" id="UP000192611"/>
    </source>
</evidence>
<dbReference type="InterPro" id="IPR019734">
    <property type="entry name" value="TPR_rpt"/>
</dbReference>
<evidence type="ECO:0000256" key="2">
    <source>
        <dbReference type="ARBA" id="ARBA00022803"/>
    </source>
</evidence>
<dbReference type="AlphaFoldDB" id="A0A1W9S1U1"/>
<comment type="caution">
    <text evidence="4">The sequence shown here is derived from an EMBL/GenBank/DDBJ whole genome shotgun (WGS) entry which is preliminary data.</text>
</comment>
<dbReference type="Gene3D" id="1.25.40.10">
    <property type="entry name" value="Tetratricopeptide repeat domain"/>
    <property type="match status" value="1"/>
</dbReference>
<dbReference type="Pfam" id="PF14559">
    <property type="entry name" value="TPR_19"/>
    <property type="match status" value="1"/>
</dbReference>
<dbReference type="EMBL" id="NATQ01000037">
    <property type="protein sequence ID" value="OQX90645.1"/>
    <property type="molecule type" value="Genomic_DNA"/>
</dbReference>
<keyword evidence="1" id="KW-0677">Repeat</keyword>
<dbReference type="SMART" id="SM00028">
    <property type="entry name" value="TPR"/>
    <property type="match status" value="3"/>
</dbReference>
<evidence type="ECO:0008006" key="6">
    <source>
        <dbReference type="Google" id="ProtNLM"/>
    </source>
</evidence>
<dbReference type="PANTHER" id="PTHR45586">
    <property type="entry name" value="TPR REPEAT-CONTAINING PROTEIN PA4667"/>
    <property type="match status" value="1"/>
</dbReference>
<feature type="repeat" description="TPR" evidence="3">
    <location>
        <begin position="93"/>
        <end position="126"/>
    </location>
</feature>
<protein>
    <recommendedName>
        <fullName evidence="6">Tetratricopeptide repeat protein</fullName>
    </recommendedName>
</protein>
<reference evidence="5" key="1">
    <citation type="submission" date="2017-03" db="EMBL/GenBank/DDBJ databases">
        <title>Novel pathways for hydrocarbon cycling and metabolic interdependencies in hydrothermal sediment communities.</title>
        <authorList>
            <person name="Dombrowski N."/>
            <person name="Seitz K."/>
            <person name="Teske A."/>
            <person name="Baker B."/>
        </authorList>
    </citation>
    <scope>NUCLEOTIDE SEQUENCE [LARGE SCALE GENOMIC DNA]</scope>
</reference>
<dbReference type="PANTHER" id="PTHR45586:SF1">
    <property type="entry name" value="LIPOPOLYSACCHARIDE ASSEMBLY PROTEIN B"/>
    <property type="match status" value="1"/>
</dbReference>
<keyword evidence="2 3" id="KW-0802">TPR repeat</keyword>
<evidence type="ECO:0000313" key="4">
    <source>
        <dbReference type="EMBL" id="OQX90645.1"/>
    </source>
</evidence>